<proteinExistence type="predicted"/>
<name>A0A4V3EPN7_9GAMM</name>
<comment type="caution">
    <text evidence="1">The sequence shown here is derived from an EMBL/GenBank/DDBJ whole genome shotgun (WGS) entry which is preliminary data.</text>
</comment>
<dbReference type="OrthoDB" id="3199629at2"/>
<dbReference type="AlphaFoldDB" id="A0A4V3EPN7"/>
<dbReference type="EMBL" id="SOAX01000006">
    <property type="protein sequence ID" value="TDT38608.1"/>
    <property type="molecule type" value="Genomic_DNA"/>
</dbReference>
<protein>
    <submittedName>
        <fullName evidence="1">Uncharacterized protein</fullName>
    </submittedName>
</protein>
<dbReference type="Proteomes" id="UP000295830">
    <property type="component" value="Unassembled WGS sequence"/>
</dbReference>
<gene>
    <name evidence="1" type="ORF">DES49_2591</name>
</gene>
<reference evidence="1 2" key="1">
    <citation type="submission" date="2019-03" db="EMBL/GenBank/DDBJ databases">
        <title>Genomic Encyclopedia of Type Strains, Phase IV (KMG-IV): sequencing the most valuable type-strain genomes for metagenomic binning, comparative biology and taxonomic classification.</title>
        <authorList>
            <person name="Goeker M."/>
        </authorList>
    </citation>
    <scope>NUCLEOTIDE SEQUENCE [LARGE SCALE GENOMIC DNA]</scope>
    <source>
        <strain evidence="1 2">DSM 15505</strain>
    </source>
</reference>
<evidence type="ECO:0000313" key="1">
    <source>
        <dbReference type="EMBL" id="TDT38608.1"/>
    </source>
</evidence>
<sequence length="374" mass="41126">MRSTPNGLFATGVKLVVLASLLSGFWWLAGAETQRIWDPRDQVRLTLEDRYFRVPRSELGGLRADSEFWFRAQASMGQGVLRERMSEHLDRLFLRVENRIPSFLDWYYSLGGEYSRLGMSALNIIGLDDRNYVQEQASERLFEAVGWEQSLARLDRDLTRGLVRHDRRSREGWMARLVSQLSEHEVPAPIKPESRSSHRIEDTVSLDGLNRSLEADSLMSLNDRAFLSAGGGTLAGFAVWRGAFRGAAAVGGRRAAAKGAGRVITRAGSGAAGGAMICAPSGPVALGCALVAGTAAMLTIDWALLSVEEAVSRDAMEARLKEGLAGFRENLERDLGNRIETRVEHLQQARQERIRGVFLPMEGIKQAATGVAAN</sequence>
<dbReference type="RefSeq" id="WP_133736824.1">
    <property type="nucleotide sequence ID" value="NZ_SOAX01000006.1"/>
</dbReference>
<organism evidence="1 2">
    <name type="scientific">Halospina denitrificans</name>
    <dbReference type="NCBI Taxonomy" id="332522"/>
    <lineage>
        <taxon>Bacteria</taxon>
        <taxon>Pseudomonadati</taxon>
        <taxon>Pseudomonadota</taxon>
        <taxon>Gammaproteobacteria</taxon>
        <taxon>Halospina</taxon>
    </lineage>
</organism>
<accession>A0A4V3EPN7</accession>
<keyword evidence="2" id="KW-1185">Reference proteome</keyword>
<evidence type="ECO:0000313" key="2">
    <source>
        <dbReference type="Proteomes" id="UP000295830"/>
    </source>
</evidence>